<reference evidence="2 3" key="1">
    <citation type="journal article" date="2013" name="Chin. Sci. Bull.">
        <title>Genome survey uncovers the secrets of sex and lifestyle in caterpillar fungus.</title>
        <authorList>
            <person name="Hu X."/>
            <person name="Zhang Y."/>
            <person name="Xiao G."/>
            <person name="Zheng P."/>
            <person name="Xia Y."/>
            <person name="Zhang X."/>
            <person name="St Leger R.J."/>
            <person name="Liu X."/>
            <person name="Wang C."/>
        </authorList>
    </citation>
    <scope>NUCLEOTIDE SEQUENCE [LARGE SCALE GENOMIC DNA]</scope>
    <source>
        <strain evidence="3">Co18 / CGMCC 3.14243</strain>
        <tissue evidence="2">Fruit-body</tissue>
    </source>
</reference>
<accession>T5AKJ9</accession>
<dbReference type="Proteomes" id="UP000019374">
    <property type="component" value="Unassembled WGS sequence"/>
</dbReference>
<protein>
    <submittedName>
        <fullName evidence="2">Uncharacterized protein</fullName>
    </submittedName>
</protein>
<organism evidence="2 3">
    <name type="scientific">Ophiocordyceps sinensis (strain Co18 / CGMCC 3.14243)</name>
    <name type="common">Yarsagumba caterpillar fungus</name>
    <name type="synonym">Hirsutella sinensis</name>
    <dbReference type="NCBI Taxonomy" id="911162"/>
    <lineage>
        <taxon>Eukaryota</taxon>
        <taxon>Fungi</taxon>
        <taxon>Dikarya</taxon>
        <taxon>Ascomycota</taxon>
        <taxon>Pezizomycotina</taxon>
        <taxon>Sordariomycetes</taxon>
        <taxon>Hypocreomycetidae</taxon>
        <taxon>Hypocreales</taxon>
        <taxon>Ophiocordycipitaceae</taxon>
        <taxon>Ophiocordyceps</taxon>
    </lineage>
</organism>
<dbReference type="AlphaFoldDB" id="T5AKJ9"/>
<feature type="region of interest" description="Disordered" evidence="1">
    <location>
        <begin position="56"/>
        <end position="117"/>
    </location>
</feature>
<feature type="compositionally biased region" description="Acidic residues" evidence="1">
    <location>
        <begin position="58"/>
        <end position="75"/>
    </location>
</feature>
<proteinExistence type="predicted"/>
<feature type="compositionally biased region" description="Acidic residues" evidence="1">
    <location>
        <begin position="96"/>
        <end position="117"/>
    </location>
</feature>
<dbReference type="HOGENOM" id="CLU_2085490_0_0_1"/>
<evidence type="ECO:0000313" key="3">
    <source>
        <dbReference type="Proteomes" id="UP000019374"/>
    </source>
</evidence>
<evidence type="ECO:0000313" key="2">
    <source>
        <dbReference type="EMBL" id="EQL03104.1"/>
    </source>
</evidence>
<name>T5AKJ9_OPHSC</name>
<dbReference type="EMBL" id="KE652235">
    <property type="protein sequence ID" value="EQL03104.1"/>
    <property type="molecule type" value="Genomic_DNA"/>
</dbReference>
<gene>
    <name evidence="2" type="ORF">OCS_01175</name>
</gene>
<evidence type="ECO:0000256" key="1">
    <source>
        <dbReference type="SAM" id="MobiDB-lite"/>
    </source>
</evidence>
<sequence length="117" mass="13264">MRRDLVRLQDELGVRPWTERHLERVRRRLAPAVRALRLEQERHDRVLAGIDAACDRAQEEEDAEDAEAAADEVLDWAEPVAPRGQDAEFWVSGRSEDEEASGDEEAGGEAEEEEDLS</sequence>